<gene>
    <name evidence="1" type="ORF">OMM_07191</name>
</gene>
<accession>A0A1V1PE35</accession>
<dbReference type="AlphaFoldDB" id="A0A1V1PE35"/>
<dbReference type="Proteomes" id="UP000189670">
    <property type="component" value="Unassembled WGS sequence"/>
</dbReference>
<reference evidence="2" key="1">
    <citation type="submission" date="2012-11" db="EMBL/GenBank/DDBJ databases">
        <authorList>
            <person name="Lucero-Rivera Y.E."/>
            <person name="Tovar-Ramirez D."/>
        </authorList>
    </citation>
    <scope>NUCLEOTIDE SEQUENCE [LARGE SCALE GENOMIC DNA]</scope>
    <source>
        <strain evidence="2">Araruama</strain>
    </source>
</reference>
<sequence length="132" mass="15174">MISNILGRIFFWRSSNTNESSEDMLEIARKVGPLIDEITNQIFMDHREILVKEPITYIVPAVWGAIKDGKLTRVQKDINHRFDPVVRQVMAMIVPDSASAAQRYAIAYIIRGLMISKITFMIEGFKNRMNDT</sequence>
<protein>
    <submittedName>
        <fullName evidence="1">Uncharacterized protein</fullName>
    </submittedName>
</protein>
<evidence type="ECO:0000313" key="2">
    <source>
        <dbReference type="Proteomes" id="UP000189670"/>
    </source>
</evidence>
<dbReference type="EMBL" id="ATBP01000093">
    <property type="protein sequence ID" value="ETR73033.1"/>
    <property type="molecule type" value="Genomic_DNA"/>
</dbReference>
<evidence type="ECO:0000313" key="1">
    <source>
        <dbReference type="EMBL" id="ETR73033.1"/>
    </source>
</evidence>
<proteinExistence type="predicted"/>
<name>A0A1V1PE35_9BACT</name>
<comment type="caution">
    <text evidence="1">The sequence shown here is derived from an EMBL/GenBank/DDBJ whole genome shotgun (WGS) entry which is preliminary data.</text>
</comment>
<organism evidence="1 2">
    <name type="scientific">Candidatus Magnetoglobus multicellularis str. Araruama</name>
    <dbReference type="NCBI Taxonomy" id="890399"/>
    <lineage>
        <taxon>Bacteria</taxon>
        <taxon>Pseudomonadati</taxon>
        <taxon>Thermodesulfobacteriota</taxon>
        <taxon>Desulfobacteria</taxon>
        <taxon>Desulfobacterales</taxon>
        <taxon>Desulfobacteraceae</taxon>
        <taxon>Candidatus Magnetoglobus</taxon>
    </lineage>
</organism>